<feature type="compositionally biased region" description="Pro residues" evidence="1">
    <location>
        <begin position="896"/>
        <end position="915"/>
    </location>
</feature>
<dbReference type="Proteomes" id="UP001310890">
    <property type="component" value="Unassembled WGS sequence"/>
</dbReference>
<sequence length="994" mass="107315">MAREDERLEEAGSRLSSELEVATANNGLAKVEVGLSTKPSQMLSLFPAVPKPRSAASIQRAGLYSAAAKKATTKRSTSLEDTHRPSTSGSTATGKHALPSIDTAHRRRQSSLNGRTPMSTLHESLDSPTVPLHFARPATATGYSDDGGYGRPGSALGEYEGSVLSGTQDRVPAWASRHATASSKTLHGLGLTWPAPGIPVSARPSSPLSHRGPSPGPMKGTHLPRERPALRVSVPGEERPAERPPPPPPKSPRHHTHTVSSHSQATSEHSRTHSRDPSLQSRLSSRASSSRPPSPIAVAQPVSFSFVKPTFVHHATHSSGSVPRDGSIRSASTADTRTTDGSYAHESDRGRPAIKAFVQKSAPQLPQFAPSDTGSSGFSSLLSKFNIGAARNQTKNESELTPRPQQEPSFGKLEAASQSTAPVNSHDHSSLHVMDNRRSPSAPRKETLVTRKAVPAVNAPERTFGQEQESALDSTGIDSRIQAGTSSSFESRKDSRNEYRTPSRGESRDEDSRGERKQESRLESRPESRGERRPESRNDNRNESRNRGSHLPLAPVHEAPPTPRPLPEPSLTKQTSSASHARAILANPPSRSSTPDLVPRDPVSKLRTDRPTPELPFRSATPDISSIPIPEDPHETLRNLAVQTEALHARYSTLRSDRQKLSMSIVANLREQRAGPEYVTTMLDQHLALAATNSSMDICFAKLKSLDCRKEEAMSVLLAQMETRRKMRPRSRNSPRSVNSEHSSTPEVGSERSASRLSGDSRRPRSNVGSETGLQAEDATPKIAQEREAQRPAFREVPATDPDTRTKNDSPSHPLDTKPQAQKTTPSQQLVKPVAVSIMIRRATPKPSTANQKPPAGLWMNTCTKATAPPSLDLHHPSASTTPDLRISLPLRSPAPTSPLPRPPTAIPDPPPPPAGSRVERRTSHFRDASSSADETEIATPLEDRAGKGVVGGGEAGTEISSPEKVASLGVQQGVQVVVEDDLLDYYYYGDEKD</sequence>
<feature type="compositionally biased region" description="Basic and acidic residues" evidence="1">
    <location>
        <begin position="490"/>
        <end position="546"/>
    </location>
</feature>
<feature type="compositionally biased region" description="Basic and acidic residues" evidence="1">
    <location>
        <begin position="425"/>
        <end position="449"/>
    </location>
</feature>
<feature type="compositionally biased region" description="Pro residues" evidence="1">
    <location>
        <begin position="558"/>
        <end position="568"/>
    </location>
</feature>
<feature type="region of interest" description="Disordered" evidence="1">
    <location>
        <begin position="315"/>
        <end position="351"/>
    </location>
</feature>
<comment type="caution">
    <text evidence="2">The sequence shown here is derived from an EMBL/GenBank/DDBJ whole genome shotgun (WGS) entry which is preliminary data.</text>
</comment>
<feature type="compositionally biased region" description="Low complexity" evidence="1">
    <location>
        <begin position="65"/>
        <end position="76"/>
    </location>
</feature>
<evidence type="ECO:0000313" key="3">
    <source>
        <dbReference type="Proteomes" id="UP001310890"/>
    </source>
</evidence>
<feature type="compositionally biased region" description="Basic and acidic residues" evidence="1">
    <location>
        <begin position="784"/>
        <end position="794"/>
    </location>
</feature>
<proteinExistence type="predicted"/>
<protein>
    <submittedName>
        <fullName evidence="2">Uncharacterized protein</fullName>
    </submittedName>
</protein>
<feature type="compositionally biased region" description="Low complexity" evidence="1">
    <location>
        <begin position="277"/>
        <end position="291"/>
    </location>
</feature>
<dbReference type="AlphaFoldDB" id="A0AAN7YG65"/>
<feature type="compositionally biased region" description="Basic and acidic residues" evidence="1">
    <location>
        <begin position="749"/>
        <end position="763"/>
    </location>
</feature>
<organism evidence="2 3">
    <name type="scientific">Meristemomyces frigidus</name>
    <dbReference type="NCBI Taxonomy" id="1508187"/>
    <lineage>
        <taxon>Eukaryota</taxon>
        <taxon>Fungi</taxon>
        <taxon>Dikarya</taxon>
        <taxon>Ascomycota</taxon>
        <taxon>Pezizomycotina</taxon>
        <taxon>Dothideomycetes</taxon>
        <taxon>Dothideomycetidae</taxon>
        <taxon>Mycosphaerellales</taxon>
        <taxon>Teratosphaeriaceae</taxon>
        <taxon>Meristemomyces</taxon>
    </lineage>
</organism>
<accession>A0AAN7YG65</accession>
<feature type="compositionally biased region" description="Polar residues" evidence="1">
    <location>
        <begin position="110"/>
        <end position="122"/>
    </location>
</feature>
<feature type="region of interest" description="Disordered" evidence="1">
    <location>
        <begin position="197"/>
        <end position="296"/>
    </location>
</feature>
<feature type="compositionally biased region" description="Polar residues" evidence="1">
    <location>
        <begin position="819"/>
        <end position="830"/>
    </location>
</feature>
<feature type="compositionally biased region" description="Polar residues" evidence="1">
    <location>
        <begin position="258"/>
        <end position="267"/>
    </location>
</feature>
<reference evidence="2" key="1">
    <citation type="submission" date="2023-08" db="EMBL/GenBank/DDBJ databases">
        <title>Black Yeasts Isolated from many extreme environments.</title>
        <authorList>
            <person name="Coleine C."/>
            <person name="Stajich J.E."/>
            <person name="Selbmann L."/>
        </authorList>
    </citation>
    <scope>NUCLEOTIDE SEQUENCE</scope>
    <source>
        <strain evidence="2">CCFEE 5401</strain>
    </source>
</reference>
<gene>
    <name evidence="2" type="ORF">LTR62_004469</name>
</gene>
<feature type="compositionally biased region" description="Polar residues" evidence="1">
    <location>
        <begin position="329"/>
        <end position="341"/>
    </location>
</feature>
<feature type="region of interest" description="Disordered" evidence="1">
    <location>
        <begin position="64"/>
        <end position="131"/>
    </location>
</feature>
<evidence type="ECO:0000256" key="1">
    <source>
        <dbReference type="SAM" id="MobiDB-lite"/>
    </source>
</evidence>
<evidence type="ECO:0000313" key="2">
    <source>
        <dbReference type="EMBL" id="KAK5112126.1"/>
    </source>
</evidence>
<feature type="region of interest" description="Disordered" evidence="1">
    <location>
        <begin position="720"/>
        <end position="961"/>
    </location>
</feature>
<dbReference type="EMBL" id="JAVRRL010000033">
    <property type="protein sequence ID" value="KAK5112126.1"/>
    <property type="molecule type" value="Genomic_DNA"/>
</dbReference>
<feature type="compositionally biased region" description="Basic and acidic residues" evidence="1">
    <location>
        <begin position="598"/>
        <end position="612"/>
    </location>
</feature>
<feature type="region of interest" description="Disordered" evidence="1">
    <location>
        <begin position="392"/>
        <end position="629"/>
    </location>
</feature>
<feature type="compositionally biased region" description="Basic and acidic residues" evidence="1">
    <location>
        <begin position="918"/>
        <end position="928"/>
    </location>
</feature>
<feature type="compositionally biased region" description="Polar residues" evidence="1">
    <location>
        <begin position="465"/>
        <end position="489"/>
    </location>
</feature>
<name>A0AAN7YG65_9PEZI</name>